<dbReference type="PROSITE" id="PS50006">
    <property type="entry name" value="FHA_DOMAIN"/>
    <property type="match status" value="1"/>
</dbReference>
<dbReference type="Gramene" id="TVU18941">
    <property type="protein sequence ID" value="TVU18941"/>
    <property type="gene ID" value="EJB05_35062"/>
</dbReference>
<evidence type="ECO:0000259" key="2">
    <source>
        <dbReference type="PROSITE" id="PS50006"/>
    </source>
</evidence>
<dbReference type="OrthoDB" id="444265at2759"/>
<gene>
    <name evidence="3" type="ORF">EJB05_35062</name>
</gene>
<dbReference type="Pfam" id="PF00498">
    <property type="entry name" value="FHA"/>
    <property type="match status" value="1"/>
</dbReference>
<dbReference type="InterPro" id="IPR008984">
    <property type="entry name" value="SMAD_FHA_dom_sf"/>
</dbReference>
<dbReference type="Gene3D" id="2.60.200.20">
    <property type="match status" value="1"/>
</dbReference>
<feature type="compositionally biased region" description="Basic and acidic residues" evidence="1">
    <location>
        <begin position="1"/>
        <end position="38"/>
    </location>
</feature>
<feature type="domain" description="FHA" evidence="2">
    <location>
        <begin position="407"/>
        <end position="470"/>
    </location>
</feature>
<sequence>MASAVERRREEHSRRSRSPARDRERRRSPPARRKDSPARARSPAKASESHRDRERSPPPREKAKERVKSPKHAREQPRSPSPAKRRDSRSLSPRTKRLRRAEAERETAQVADGDHRKASHREDRVLGRHREHDEGRDVSRDRKAEREVADGDRRKSSHKEERDSGRQKEHDEVRDSSRGRKVEREAGRGSGKDKKSDRDDGRDHSRDRRGSRDDKSGASRETLSGRDDDRHDSRGGRPDRDGRKAASSREQRSDHSDITDSTRERTTGREEGNGGSGRSSRRDRSVSPGEHRHRGRHESSSPPRASRSAARAEDVNSRGDEVSRSGDADSVAQMKAAAEALEAKEKQKPSFELSGKLAEETNRIAGVNMLYSEPPEGRQTDIRWRLYVFKGGEPLNDPLYVHRLTCYLFGRERKVADIPTDHPSCSKQHAVLQYRLVEKEQPDGMMAKKVRPYLMDLDSTNGTFINEKRIEPRRYYELFEKDTIKFGNSSREYVLLHENSAA</sequence>
<evidence type="ECO:0000256" key="1">
    <source>
        <dbReference type="SAM" id="MobiDB-lite"/>
    </source>
</evidence>
<dbReference type="FunFam" id="2.60.200.20:FF:000028">
    <property type="entry name" value="FHA domain-containing protein DDL"/>
    <property type="match status" value="1"/>
</dbReference>
<protein>
    <recommendedName>
        <fullName evidence="2">FHA domain-containing protein</fullName>
    </recommendedName>
</protein>
<reference evidence="3 4" key="1">
    <citation type="journal article" date="2019" name="Sci. Rep.">
        <title>A high-quality genome of Eragrostis curvula grass provides insights into Poaceae evolution and supports new strategies to enhance forage quality.</title>
        <authorList>
            <person name="Carballo J."/>
            <person name="Santos B.A.C.M."/>
            <person name="Zappacosta D."/>
            <person name="Garbus I."/>
            <person name="Selva J.P."/>
            <person name="Gallo C.A."/>
            <person name="Diaz A."/>
            <person name="Albertini E."/>
            <person name="Caccamo M."/>
            <person name="Echenique V."/>
        </authorList>
    </citation>
    <scope>NUCLEOTIDE SEQUENCE [LARGE SCALE GENOMIC DNA]</scope>
    <source>
        <strain evidence="4">cv. Victoria</strain>
        <tissue evidence="3">Leaf</tissue>
    </source>
</reference>
<dbReference type="AlphaFoldDB" id="A0A5J9U719"/>
<comment type="caution">
    <text evidence="3">The sequence shown here is derived from an EMBL/GenBank/DDBJ whole genome shotgun (WGS) entry which is preliminary data.</text>
</comment>
<feature type="compositionally biased region" description="Basic and acidic residues" evidence="1">
    <location>
        <begin position="100"/>
        <end position="272"/>
    </location>
</feature>
<dbReference type="EMBL" id="RWGY01000029">
    <property type="protein sequence ID" value="TVU18941.1"/>
    <property type="molecule type" value="Genomic_DNA"/>
</dbReference>
<feature type="compositionally biased region" description="Low complexity" evidence="1">
    <location>
        <begin position="300"/>
        <end position="309"/>
    </location>
</feature>
<dbReference type="InterPro" id="IPR000253">
    <property type="entry name" value="FHA_dom"/>
</dbReference>
<feature type="compositionally biased region" description="Basic and acidic residues" evidence="1">
    <location>
        <begin position="47"/>
        <end position="77"/>
    </location>
</feature>
<accession>A0A5J9U719</accession>
<dbReference type="InterPro" id="IPR050923">
    <property type="entry name" value="Cell_Proc_Reg/RNA_Proc"/>
</dbReference>
<proteinExistence type="predicted"/>
<evidence type="ECO:0000313" key="3">
    <source>
        <dbReference type="EMBL" id="TVU18941.1"/>
    </source>
</evidence>
<keyword evidence="4" id="KW-1185">Reference proteome</keyword>
<name>A0A5J9U719_9POAL</name>
<feature type="compositionally biased region" description="Basic and acidic residues" evidence="1">
    <location>
        <begin position="310"/>
        <end position="327"/>
    </location>
</feature>
<organism evidence="3 4">
    <name type="scientific">Eragrostis curvula</name>
    <name type="common">weeping love grass</name>
    <dbReference type="NCBI Taxonomy" id="38414"/>
    <lineage>
        <taxon>Eukaryota</taxon>
        <taxon>Viridiplantae</taxon>
        <taxon>Streptophyta</taxon>
        <taxon>Embryophyta</taxon>
        <taxon>Tracheophyta</taxon>
        <taxon>Spermatophyta</taxon>
        <taxon>Magnoliopsida</taxon>
        <taxon>Liliopsida</taxon>
        <taxon>Poales</taxon>
        <taxon>Poaceae</taxon>
        <taxon>PACMAD clade</taxon>
        <taxon>Chloridoideae</taxon>
        <taxon>Eragrostideae</taxon>
        <taxon>Eragrostidinae</taxon>
        <taxon>Eragrostis</taxon>
    </lineage>
</organism>
<dbReference type="PANTHER" id="PTHR23308">
    <property type="entry name" value="NUCLEAR INHIBITOR OF PROTEIN PHOSPHATASE-1"/>
    <property type="match status" value="1"/>
</dbReference>
<dbReference type="Proteomes" id="UP000324897">
    <property type="component" value="Chromosome 7"/>
</dbReference>
<evidence type="ECO:0000313" key="4">
    <source>
        <dbReference type="Proteomes" id="UP000324897"/>
    </source>
</evidence>
<dbReference type="SMART" id="SM00240">
    <property type="entry name" value="FHA"/>
    <property type="match status" value="1"/>
</dbReference>
<feature type="region of interest" description="Disordered" evidence="1">
    <location>
        <begin position="1"/>
        <end position="352"/>
    </location>
</feature>
<dbReference type="SUPFAM" id="SSF49879">
    <property type="entry name" value="SMAD/FHA domain"/>
    <property type="match status" value="1"/>
</dbReference>